<sequence>MTSVEATRGPARRFTAPKSSARRARQMLLWIHVLSSVSWMSQALALLVLMLNPGEGGVVAAHVLDTTVLVVSANLSAMSGFLLSSTTPWGFFVHWWVLVKFVITVGQLVVGIAVLSPTLDEATRSGDDATPGLLAATVVMATLIAFQAWLSIAKPWPRVPRRTQGKAPVPGTVVRIAAPAALLGDVVVFVSVGQPIPLCSVVVLVAALIGRRRAHRAGTSLS</sequence>
<keyword evidence="1" id="KW-0812">Transmembrane</keyword>
<dbReference type="Proteomes" id="UP000013569">
    <property type="component" value="Unassembled WGS sequence"/>
</dbReference>
<evidence type="ECO:0000313" key="3">
    <source>
        <dbReference type="Proteomes" id="UP000013569"/>
    </source>
</evidence>
<organism evidence="2 3">
    <name type="scientific">Gordonia terrae C-6</name>
    <dbReference type="NCBI Taxonomy" id="1316928"/>
    <lineage>
        <taxon>Bacteria</taxon>
        <taxon>Bacillati</taxon>
        <taxon>Actinomycetota</taxon>
        <taxon>Actinomycetes</taxon>
        <taxon>Mycobacteriales</taxon>
        <taxon>Gordoniaceae</taxon>
        <taxon>Gordonia</taxon>
    </lineage>
</organism>
<dbReference type="PATRIC" id="fig|1316928.3.peg.2027"/>
<gene>
    <name evidence="2" type="ORF">GTC6_10124</name>
</gene>
<reference evidence="2 3" key="1">
    <citation type="journal article" date="2013" name="Genome Announc.">
        <title>Draft Genome Sequence of a Benzothiophene-Desulfurizing Bacterium, Gordona terrae Strain C-6.</title>
        <authorList>
            <person name="Wang W."/>
            <person name="Ma T."/>
            <person name="Ren Y."/>
            <person name="Li G."/>
        </authorList>
    </citation>
    <scope>NUCLEOTIDE SEQUENCE [LARGE SCALE GENOMIC DNA]</scope>
    <source>
        <strain evidence="2 3">C-6</strain>
    </source>
</reference>
<feature type="transmembrane region" description="Helical" evidence="1">
    <location>
        <begin position="27"/>
        <end position="51"/>
    </location>
</feature>
<proteinExistence type="predicted"/>
<evidence type="ECO:0008006" key="4">
    <source>
        <dbReference type="Google" id="ProtNLM"/>
    </source>
</evidence>
<keyword evidence="1" id="KW-0472">Membrane</keyword>
<dbReference type="RefSeq" id="WP_010842448.1">
    <property type="nucleotide sequence ID" value="NZ_AQPW01000009.1"/>
</dbReference>
<protein>
    <recommendedName>
        <fullName evidence="4">Integral membrane protein</fullName>
    </recommendedName>
</protein>
<comment type="caution">
    <text evidence="2">The sequence shown here is derived from an EMBL/GenBank/DDBJ whole genome shotgun (WGS) entry which is preliminary data.</text>
</comment>
<feature type="transmembrane region" description="Helical" evidence="1">
    <location>
        <begin position="131"/>
        <end position="152"/>
    </location>
</feature>
<keyword evidence="1" id="KW-1133">Transmembrane helix</keyword>
<feature type="transmembrane region" description="Helical" evidence="1">
    <location>
        <begin position="186"/>
        <end position="209"/>
    </location>
</feature>
<evidence type="ECO:0000313" key="2">
    <source>
        <dbReference type="EMBL" id="EON33013.1"/>
    </source>
</evidence>
<feature type="transmembrane region" description="Helical" evidence="1">
    <location>
        <begin position="95"/>
        <end position="119"/>
    </location>
</feature>
<dbReference type="AlphaFoldDB" id="R7YAG7"/>
<accession>R7YAG7</accession>
<name>R7YAG7_9ACTN</name>
<dbReference type="EMBL" id="AQPW01000009">
    <property type="protein sequence ID" value="EON33013.1"/>
    <property type="molecule type" value="Genomic_DNA"/>
</dbReference>
<evidence type="ECO:0000256" key="1">
    <source>
        <dbReference type="SAM" id="Phobius"/>
    </source>
</evidence>